<dbReference type="GO" id="GO:0032040">
    <property type="term" value="C:small-subunit processome"/>
    <property type="evidence" value="ECO:0007669"/>
    <property type="project" value="TreeGrafter"/>
</dbReference>
<proteinExistence type="predicted"/>
<evidence type="ECO:0000313" key="2">
    <source>
        <dbReference type="EMBL" id="KXJ88295.1"/>
    </source>
</evidence>
<dbReference type="OrthoDB" id="203440at2759"/>
<organism evidence="2 3">
    <name type="scientific">Microdochium bolleyi</name>
    <dbReference type="NCBI Taxonomy" id="196109"/>
    <lineage>
        <taxon>Eukaryota</taxon>
        <taxon>Fungi</taxon>
        <taxon>Dikarya</taxon>
        <taxon>Ascomycota</taxon>
        <taxon>Pezizomycotina</taxon>
        <taxon>Sordariomycetes</taxon>
        <taxon>Xylariomycetidae</taxon>
        <taxon>Xylariales</taxon>
        <taxon>Microdochiaceae</taxon>
        <taxon>Microdochium</taxon>
    </lineage>
</organism>
<reference evidence="3" key="1">
    <citation type="submission" date="2016-02" db="EMBL/GenBank/DDBJ databases">
        <title>Draft genome sequence of Microdochium bolleyi, a fungal endophyte of beachgrass.</title>
        <authorList>
            <consortium name="DOE Joint Genome Institute"/>
            <person name="David A.S."/>
            <person name="May G."/>
            <person name="Haridas S."/>
            <person name="Lim J."/>
            <person name="Wang M."/>
            <person name="Labutti K."/>
            <person name="Lipzen A."/>
            <person name="Barry K."/>
            <person name="Grigoriev I.V."/>
        </authorList>
    </citation>
    <scope>NUCLEOTIDE SEQUENCE [LARGE SCALE GENOMIC DNA]</scope>
    <source>
        <strain evidence="3">J235TASD1</strain>
    </source>
</reference>
<dbReference type="AlphaFoldDB" id="A0A136ITR4"/>
<dbReference type="STRING" id="196109.A0A136ITR4"/>
<name>A0A136ITR4_9PEZI</name>
<evidence type="ECO:0000256" key="1">
    <source>
        <dbReference type="SAM" id="MobiDB-lite"/>
    </source>
</evidence>
<feature type="compositionally biased region" description="Basic and acidic residues" evidence="1">
    <location>
        <begin position="271"/>
        <end position="281"/>
    </location>
</feature>
<gene>
    <name evidence="2" type="ORF">Micbo1qcDRAFT_166955</name>
</gene>
<protein>
    <recommendedName>
        <fullName evidence="4">Sas10/Utp3/C1D family-domain-containing protein</fullName>
    </recommendedName>
</protein>
<evidence type="ECO:0000313" key="3">
    <source>
        <dbReference type="Proteomes" id="UP000070501"/>
    </source>
</evidence>
<dbReference type="FunCoup" id="A0A136ITR4">
    <property type="interactions" value="1078"/>
</dbReference>
<accession>A0A136ITR4</accession>
<dbReference type="Pfam" id="PF04000">
    <property type="entry name" value="Sas10_Utp3"/>
    <property type="match status" value="1"/>
</dbReference>
<dbReference type="InterPro" id="IPR007146">
    <property type="entry name" value="Sas10/Utp3/C1D"/>
</dbReference>
<dbReference type="EMBL" id="KQ964259">
    <property type="protein sequence ID" value="KXJ88295.1"/>
    <property type="molecule type" value="Genomic_DNA"/>
</dbReference>
<feature type="region of interest" description="Disordered" evidence="1">
    <location>
        <begin position="133"/>
        <end position="181"/>
    </location>
</feature>
<evidence type="ECO:0008006" key="4">
    <source>
        <dbReference type="Google" id="ProtNLM"/>
    </source>
</evidence>
<dbReference type="GO" id="GO:0000462">
    <property type="term" value="P:maturation of SSU-rRNA from tricistronic rRNA transcript (SSU-rRNA, 5.8S rRNA, LSU-rRNA)"/>
    <property type="evidence" value="ECO:0007669"/>
    <property type="project" value="TreeGrafter"/>
</dbReference>
<keyword evidence="3" id="KW-1185">Reference proteome</keyword>
<sequence>MAVQTSLPALLDSLTNSLNSAIDATPKVAGLIQPTQDGVSLLDVKNELLLSYLQNLVFLILLKIRNAKNGAASTNDNDDDASSQLSDDVVKKLVELRLFMDKGVRPLEDKLRFQLDKMLRAADDADRRKEYLAQKKAAGHGDSNDEESGSDDEDDEADNGGGSLVRPGQASAKQLGPGIHGFAKPTSATAVGMAAAATAEDKSGVYRPPKIAPTVMPTTERRESRGDRRPMKSATMDEYIAEELSVAPLAMPSVGTTIVAGGRKIKTAGQKAEEDRRRDYEETNFVRLPNESKKDRAKRSKIEGRSSRTQFGGEDWRELGEGVDRISRMTGRKSGGSGGTRALLEKSRKRGRETTDSARGSGLNESTREIGDRFNKRVKVMEAGRRDKGKRR</sequence>
<feature type="compositionally biased region" description="Basic and acidic residues" evidence="1">
    <location>
        <begin position="219"/>
        <end position="230"/>
    </location>
</feature>
<dbReference type="PANTHER" id="PTHR13237">
    <property type="entry name" value="SOMETHING ABOUT SILENCING PROTEIN 10-RELATED"/>
    <property type="match status" value="1"/>
</dbReference>
<dbReference type="Proteomes" id="UP000070501">
    <property type="component" value="Unassembled WGS sequence"/>
</dbReference>
<feature type="region of interest" description="Disordered" evidence="1">
    <location>
        <begin position="198"/>
        <end position="233"/>
    </location>
</feature>
<feature type="compositionally biased region" description="Acidic residues" evidence="1">
    <location>
        <begin position="144"/>
        <end position="158"/>
    </location>
</feature>
<feature type="region of interest" description="Disordered" evidence="1">
    <location>
        <begin position="259"/>
        <end position="392"/>
    </location>
</feature>
<feature type="compositionally biased region" description="Basic and acidic residues" evidence="1">
    <location>
        <begin position="314"/>
        <end position="327"/>
    </location>
</feature>
<dbReference type="PANTHER" id="PTHR13237:SF9">
    <property type="entry name" value="NEUROGUIDIN"/>
    <property type="match status" value="1"/>
</dbReference>
<dbReference type="InParanoid" id="A0A136ITR4"/>
<feature type="compositionally biased region" description="Basic and acidic residues" evidence="1">
    <location>
        <begin position="366"/>
        <end position="386"/>
    </location>
</feature>
<feature type="compositionally biased region" description="Basic and acidic residues" evidence="1">
    <location>
        <begin position="290"/>
        <end position="306"/>
    </location>
</feature>